<comment type="similarity">
    <text evidence="7">Belongs to the binding-protein-dependent transport system permease family.</text>
</comment>
<keyword evidence="4 7" id="KW-0812">Transmembrane</keyword>
<evidence type="ECO:0000256" key="4">
    <source>
        <dbReference type="ARBA" id="ARBA00022692"/>
    </source>
</evidence>
<dbReference type="STRING" id="910347.SAMN05421773_101891"/>
<sequence>MSGSPLTPAAGPAPVPAAGPAAGAAVTPAGEAAAAPGGRRRSGPARTLNRLDGLFQHGAWFLAPFLALYALFLIWPLLSGVWYSLNETNLAGIDTEFIGLDNYREAFDDPAVWDSLRNTVVFTALVTPMIVVTAFGLALLTHHLKYGTWFWRLAFFAPFLLPSAVVSDLWEWMYQPDFGLFNNALGTRVPWLLEGGWAMFSVALTTLWWTVGFAYLLYLAALHAIPAQLYEAAELDGAGPLKRLWYLTVPLVRSVTGLIVILTLLASLQVFDQIFLMTAGGPNNETRPVVQYIVQQGFTGYRIGYASAVSYIVFVLIVSVTLLRLLAVRKREEALR</sequence>
<keyword evidence="11" id="KW-1185">Reference proteome</keyword>
<dbReference type="GO" id="GO:0005886">
    <property type="term" value="C:plasma membrane"/>
    <property type="evidence" value="ECO:0007669"/>
    <property type="project" value="UniProtKB-SubCell"/>
</dbReference>
<feature type="domain" description="ABC transmembrane type-1" evidence="9">
    <location>
        <begin position="116"/>
        <end position="324"/>
    </location>
</feature>
<evidence type="ECO:0000256" key="2">
    <source>
        <dbReference type="ARBA" id="ARBA00022448"/>
    </source>
</evidence>
<feature type="transmembrane region" description="Helical" evidence="7">
    <location>
        <begin position="59"/>
        <end position="78"/>
    </location>
</feature>
<evidence type="ECO:0000256" key="7">
    <source>
        <dbReference type="RuleBase" id="RU363032"/>
    </source>
</evidence>
<dbReference type="InterPro" id="IPR000515">
    <property type="entry name" value="MetI-like"/>
</dbReference>
<evidence type="ECO:0000313" key="11">
    <source>
        <dbReference type="Proteomes" id="UP000199207"/>
    </source>
</evidence>
<dbReference type="Proteomes" id="UP000199207">
    <property type="component" value="Unassembled WGS sequence"/>
</dbReference>
<keyword evidence="6 7" id="KW-0472">Membrane</keyword>
<name>A0A1I1FVP2_9ACTN</name>
<dbReference type="EMBL" id="FOLM01000001">
    <property type="protein sequence ID" value="SFC03395.1"/>
    <property type="molecule type" value="Genomic_DNA"/>
</dbReference>
<evidence type="ECO:0000256" key="1">
    <source>
        <dbReference type="ARBA" id="ARBA00004651"/>
    </source>
</evidence>
<proteinExistence type="inferred from homology"/>
<feature type="transmembrane region" description="Helical" evidence="7">
    <location>
        <begin position="149"/>
        <end position="170"/>
    </location>
</feature>
<evidence type="ECO:0000256" key="3">
    <source>
        <dbReference type="ARBA" id="ARBA00022475"/>
    </source>
</evidence>
<keyword evidence="10" id="KW-0762">Sugar transport</keyword>
<feature type="transmembrane region" description="Helical" evidence="7">
    <location>
        <begin position="197"/>
        <end position="223"/>
    </location>
</feature>
<dbReference type="GO" id="GO:0055085">
    <property type="term" value="P:transmembrane transport"/>
    <property type="evidence" value="ECO:0007669"/>
    <property type="project" value="InterPro"/>
</dbReference>
<organism evidence="10 11">
    <name type="scientific">Streptomyces aidingensis</name>
    <dbReference type="NCBI Taxonomy" id="910347"/>
    <lineage>
        <taxon>Bacteria</taxon>
        <taxon>Bacillati</taxon>
        <taxon>Actinomycetota</taxon>
        <taxon>Actinomycetes</taxon>
        <taxon>Kitasatosporales</taxon>
        <taxon>Streptomycetaceae</taxon>
        <taxon>Streptomyces</taxon>
    </lineage>
</organism>
<evidence type="ECO:0000256" key="6">
    <source>
        <dbReference type="ARBA" id="ARBA00023136"/>
    </source>
</evidence>
<feature type="region of interest" description="Disordered" evidence="8">
    <location>
        <begin position="1"/>
        <end position="22"/>
    </location>
</feature>
<evidence type="ECO:0000256" key="8">
    <source>
        <dbReference type="SAM" id="MobiDB-lite"/>
    </source>
</evidence>
<dbReference type="RefSeq" id="WP_093837217.1">
    <property type="nucleotide sequence ID" value="NZ_FOLM01000001.1"/>
</dbReference>
<dbReference type="PANTHER" id="PTHR30193">
    <property type="entry name" value="ABC TRANSPORTER PERMEASE PROTEIN"/>
    <property type="match status" value="1"/>
</dbReference>
<evidence type="ECO:0000259" key="9">
    <source>
        <dbReference type="PROSITE" id="PS50928"/>
    </source>
</evidence>
<comment type="subcellular location">
    <subcellularLocation>
        <location evidence="1 7">Cell membrane</location>
        <topology evidence="1 7">Multi-pass membrane protein</topology>
    </subcellularLocation>
</comment>
<feature type="transmembrane region" description="Helical" evidence="7">
    <location>
        <begin position="120"/>
        <end position="140"/>
    </location>
</feature>
<dbReference type="SUPFAM" id="SSF161098">
    <property type="entry name" value="MetI-like"/>
    <property type="match status" value="1"/>
</dbReference>
<dbReference type="Pfam" id="PF00528">
    <property type="entry name" value="BPD_transp_1"/>
    <property type="match status" value="1"/>
</dbReference>
<feature type="transmembrane region" description="Helical" evidence="7">
    <location>
        <begin position="308"/>
        <end position="327"/>
    </location>
</feature>
<protein>
    <submittedName>
        <fullName evidence="10">Multiple sugar transport system permease protein</fullName>
    </submittedName>
</protein>
<dbReference type="InterPro" id="IPR035906">
    <property type="entry name" value="MetI-like_sf"/>
</dbReference>
<dbReference type="PANTHER" id="PTHR30193:SF41">
    <property type="entry name" value="DIACETYLCHITOBIOSE UPTAKE SYSTEM PERMEASE PROTEIN NGCF"/>
    <property type="match status" value="1"/>
</dbReference>
<gene>
    <name evidence="10" type="ORF">SAMN05421773_101891</name>
</gene>
<evidence type="ECO:0000256" key="5">
    <source>
        <dbReference type="ARBA" id="ARBA00022989"/>
    </source>
</evidence>
<keyword evidence="2 7" id="KW-0813">Transport</keyword>
<accession>A0A1I1FVP2</accession>
<dbReference type="CDD" id="cd06261">
    <property type="entry name" value="TM_PBP2"/>
    <property type="match status" value="1"/>
</dbReference>
<reference evidence="10 11" key="1">
    <citation type="submission" date="2016-10" db="EMBL/GenBank/DDBJ databases">
        <authorList>
            <person name="de Groot N.N."/>
        </authorList>
    </citation>
    <scope>NUCLEOTIDE SEQUENCE [LARGE SCALE GENOMIC DNA]</scope>
    <source>
        <strain evidence="10 11">CGMCC 4.5739</strain>
    </source>
</reference>
<dbReference type="PROSITE" id="PS50928">
    <property type="entry name" value="ABC_TM1"/>
    <property type="match status" value="1"/>
</dbReference>
<dbReference type="AlphaFoldDB" id="A0A1I1FVP2"/>
<keyword evidence="3" id="KW-1003">Cell membrane</keyword>
<dbReference type="InterPro" id="IPR051393">
    <property type="entry name" value="ABC_transporter_permease"/>
</dbReference>
<feature type="transmembrane region" description="Helical" evidence="7">
    <location>
        <begin position="244"/>
        <end position="268"/>
    </location>
</feature>
<evidence type="ECO:0000313" key="10">
    <source>
        <dbReference type="EMBL" id="SFC03395.1"/>
    </source>
</evidence>
<dbReference type="Gene3D" id="1.10.3720.10">
    <property type="entry name" value="MetI-like"/>
    <property type="match status" value="1"/>
</dbReference>
<keyword evidence="5 7" id="KW-1133">Transmembrane helix</keyword>